<dbReference type="AlphaFoldDB" id="A0A8I0MXX6"/>
<proteinExistence type="predicted"/>
<sequence length="213" mass="24597">MYLEELIDYVMIETGGFIMGDLEMTQIDKHQFHLIVKRALGIYNKYCPQSKRLIVDCDKTYDFTTSPLGRPNWVSNVTPLDHESAIAELVYGRSIINKPPVWEYQEPTLFIAGSAGKYDVTALYFHDITDIMFDENNRVTTCNLPSISYDDVLFLDLLVSYSLLAIGRSRRAFTLQDFPVSMDGKLLVYEGRLMLKNTKRRLQEQSRWHHAIG</sequence>
<name>A0A8I0MXX6_9GAMM</name>
<reference evidence="1 2" key="1">
    <citation type="submission" date="2015-06" db="EMBL/GenBank/DDBJ databases">
        <title>Genome sequence of Pseudoalteromonas peptidolytica.</title>
        <authorList>
            <person name="Xie B.-B."/>
            <person name="Rong J.-C."/>
            <person name="Qin Q.-L."/>
            <person name="Zhang Y.-Z."/>
        </authorList>
    </citation>
    <scope>NUCLEOTIDE SEQUENCE [LARGE SCALE GENOMIC DNA]</scope>
    <source>
        <strain evidence="1 2">F12-50-A1</strain>
    </source>
</reference>
<evidence type="ECO:0000313" key="1">
    <source>
        <dbReference type="EMBL" id="MBE0347871.1"/>
    </source>
</evidence>
<protein>
    <submittedName>
        <fullName evidence="1">Uncharacterized protein</fullName>
    </submittedName>
</protein>
<gene>
    <name evidence="1" type="ORF">PPEP_a4242</name>
</gene>
<comment type="caution">
    <text evidence="1">The sequence shown here is derived from an EMBL/GenBank/DDBJ whole genome shotgun (WGS) entry which is preliminary data.</text>
</comment>
<evidence type="ECO:0000313" key="2">
    <source>
        <dbReference type="Proteomes" id="UP000660708"/>
    </source>
</evidence>
<dbReference type="EMBL" id="AQHF01000028">
    <property type="protein sequence ID" value="MBE0347871.1"/>
    <property type="molecule type" value="Genomic_DNA"/>
</dbReference>
<organism evidence="1 2">
    <name type="scientific">Pseudoalteromonas peptidolytica F12-50-A1</name>
    <dbReference type="NCBI Taxonomy" id="1315280"/>
    <lineage>
        <taxon>Bacteria</taxon>
        <taxon>Pseudomonadati</taxon>
        <taxon>Pseudomonadota</taxon>
        <taxon>Gammaproteobacteria</taxon>
        <taxon>Alteromonadales</taxon>
        <taxon>Pseudoalteromonadaceae</taxon>
        <taxon>Pseudoalteromonas</taxon>
    </lineage>
</organism>
<keyword evidence="2" id="KW-1185">Reference proteome</keyword>
<accession>A0A8I0MXX6</accession>
<dbReference type="Proteomes" id="UP000660708">
    <property type="component" value="Unassembled WGS sequence"/>
</dbReference>